<evidence type="ECO:0000256" key="4">
    <source>
        <dbReference type="ARBA" id="ARBA00022723"/>
    </source>
</evidence>
<dbReference type="SUPFAM" id="SSF48264">
    <property type="entry name" value="Cytochrome P450"/>
    <property type="match status" value="1"/>
</dbReference>
<dbReference type="PRINTS" id="PR00359">
    <property type="entry name" value="BP450"/>
</dbReference>
<dbReference type="PANTHER" id="PTHR46696:SF4">
    <property type="entry name" value="BIOTIN BIOSYNTHESIS CYTOCHROME P450"/>
    <property type="match status" value="1"/>
</dbReference>
<reference evidence="10" key="1">
    <citation type="journal article" date="2019" name="Int. J. Syst. Evol. Microbiol.">
        <title>The Global Catalogue of Microorganisms (GCM) 10K type strain sequencing project: providing services to taxonomists for standard genome sequencing and annotation.</title>
        <authorList>
            <consortium name="The Broad Institute Genomics Platform"/>
            <consortium name="The Broad Institute Genome Sequencing Center for Infectious Disease"/>
            <person name="Wu L."/>
            <person name="Ma J."/>
        </authorList>
    </citation>
    <scope>NUCLEOTIDE SEQUENCE [LARGE SCALE GENOMIC DNA]</scope>
    <source>
        <strain evidence="10">JCM 18077</strain>
    </source>
</reference>
<organism evidence="9 10">
    <name type="scientific">Gordonia alkaliphila</name>
    <dbReference type="NCBI Taxonomy" id="1053547"/>
    <lineage>
        <taxon>Bacteria</taxon>
        <taxon>Bacillati</taxon>
        <taxon>Actinomycetota</taxon>
        <taxon>Actinomycetes</taxon>
        <taxon>Mycobacteriales</taxon>
        <taxon>Gordoniaceae</taxon>
        <taxon>Gordonia</taxon>
    </lineage>
</organism>
<evidence type="ECO:0000313" key="9">
    <source>
        <dbReference type="EMBL" id="GAA4739283.1"/>
    </source>
</evidence>
<dbReference type="RefSeq" id="WP_345312220.1">
    <property type="nucleotide sequence ID" value="NZ_BAABIE010000002.1"/>
</dbReference>
<accession>A0ABP8YTK4</accession>
<dbReference type="PANTHER" id="PTHR46696">
    <property type="entry name" value="P450, PUTATIVE (EUROFUNG)-RELATED"/>
    <property type="match status" value="1"/>
</dbReference>
<dbReference type="Gene3D" id="1.10.630.10">
    <property type="entry name" value="Cytochrome P450"/>
    <property type="match status" value="1"/>
</dbReference>
<comment type="caution">
    <text evidence="9">The sequence shown here is derived from an EMBL/GenBank/DDBJ whole genome shotgun (WGS) entry which is preliminary data.</text>
</comment>
<evidence type="ECO:0000256" key="6">
    <source>
        <dbReference type="ARBA" id="ARBA00023004"/>
    </source>
</evidence>
<dbReference type="InterPro" id="IPR017972">
    <property type="entry name" value="Cyt_P450_CS"/>
</dbReference>
<evidence type="ECO:0000256" key="2">
    <source>
        <dbReference type="ARBA" id="ARBA00010617"/>
    </source>
</evidence>
<proteinExistence type="inferred from homology"/>
<comment type="similarity">
    <text evidence="2 8">Belongs to the cytochrome P450 family.</text>
</comment>
<evidence type="ECO:0000256" key="1">
    <source>
        <dbReference type="ARBA" id="ARBA00001971"/>
    </source>
</evidence>
<dbReference type="Pfam" id="PF00067">
    <property type="entry name" value="p450"/>
    <property type="match status" value="1"/>
</dbReference>
<dbReference type="EMBL" id="BAABIE010000002">
    <property type="protein sequence ID" value="GAA4739283.1"/>
    <property type="molecule type" value="Genomic_DNA"/>
</dbReference>
<dbReference type="InterPro" id="IPR001128">
    <property type="entry name" value="Cyt_P450"/>
</dbReference>
<keyword evidence="5 8" id="KW-0560">Oxidoreductase</keyword>
<evidence type="ECO:0000313" key="10">
    <source>
        <dbReference type="Proteomes" id="UP001500822"/>
    </source>
</evidence>
<gene>
    <name evidence="9" type="ORF">GCM10023217_03820</name>
</gene>
<comment type="cofactor">
    <cofactor evidence="1">
        <name>heme</name>
        <dbReference type="ChEBI" id="CHEBI:30413"/>
    </cofactor>
</comment>
<keyword evidence="3 8" id="KW-0349">Heme</keyword>
<dbReference type="Proteomes" id="UP001500822">
    <property type="component" value="Unassembled WGS sequence"/>
</dbReference>
<dbReference type="InterPro" id="IPR002397">
    <property type="entry name" value="Cyt_P450_B"/>
</dbReference>
<keyword evidence="7 8" id="KW-0503">Monooxygenase</keyword>
<protein>
    <submittedName>
        <fullName evidence="9">Cytochrome P450</fullName>
    </submittedName>
</protein>
<keyword evidence="4 8" id="KW-0479">Metal-binding</keyword>
<dbReference type="InterPro" id="IPR036396">
    <property type="entry name" value="Cyt_P450_sf"/>
</dbReference>
<keyword evidence="6 8" id="KW-0408">Iron</keyword>
<dbReference type="PROSITE" id="PS00086">
    <property type="entry name" value="CYTOCHROME_P450"/>
    <property type="match status" value="1"/>
</dbReference>
<evidence type="ECO:0000256" key="7">
    <source>
        <dbReference type="ARBA" id="ARBA00023033"/>
    </source>
</evidence>
<name>A0ABP8YTK4_9ACTN</name>
<evidence type="ECO:0000256" key="5">
    <source>
        <dbReference type="ARBA" id="ARBA00023002"/>
    </source>
</evidence>
<sequence>MNKVMSYADAGFSLRSGATWRDPFGSYAWLRDHSPVHRVGEEGSETDFYVLSHYHDVTAAATNAADFISGRGLTVTYGELEAIGMADNPPMVMLDPPEHLDFRKLVSRGFTPKQVREVEPTVRDYVRGQLASIDSDDELNMVDHLFKPLPSMVVAHYLGVPESDRQQFDRWTESVVGANPGGDLAGAMVTAGQAVGEMLGYFSGLIEFRKKNPGDDTVSHLVAAGLADDPENPGGLLSILAFTFTMVAGGNDTTTGMLGGASALLSEHRDQRRELIDDPALLPDAIEEFLRLTSPVQGLARCTSRDITIGDTTIPAGKKTLLLYASANRDERRWGDDAAALDIHRAPTQIMSFSKGNHHCLGAAAARMQARVALEELLIAYPDFEVDVDGIEYAAGNYVRRPTVVPMRMGAHA</sequence>
<keyword evidence="10" id="KW-1185">Reference proteome</keyword>
<evidence type="ECO:0000256" key="8">
    <source>
        <dbReference type="RuleBase" id="RU000461"/>
    </source>
</evidence>
<evidence type="ECO:0000256" key="3">
    <source>
        <dbReference type="ARBA" id="ARBA00022617"/>
    </source>
</evidence>